<keyword evidence="1" id="KW-0677">Repeat</keyword>
<dbReference type="Pfam" id="PF12796">
    <property type="entry name" value="Ank_2"/>
    <property type="match status" value="3"/>
</dbReference>
<dbReference type="SMART" id="SM00248">
    <property type="entry name" value="ANK"/>
    <property type="match status" value="17"/>
</dbReference>
<feature type="repeat" description="ANK" evidence="3">
    <location>
        <begin position="1418"/>
        <end position="1450"/>
    </location>
</feature>
<evidence type="ECO:0000313" key="6">
    <source>
        <dbReference type="EMBL" id="KAJ4395832.1"/>
    </source>
</evidence>
<dbReference type="PANTHER" id="PTHR24198:SF165">
    <property type="entry name" value="ANKYRIN REPEAT-CONTAINING PROTEIN-RELATED"/>
    <property type="match status" value="1"/>
</dbReference>
<comment type="caution">
    <text evidence="6">The sequence shown here is derived from an EMBL/GenBank/DDBJ whole genome shotgun (WGS) entry which is preliminary data.</text>
</comment>
<dbReference type="SUPFAM" id="SSF48403">
    <property type="entry name" value="Ankyrin repeat"/>
    <property type="match status" value="3"/>
</dbReference>
<dbReference type="Pfam" id="PF24883">
    <property type="entry name" value="NPHP3_N"/>
    <property type="match status" value="1"/>
</dbReference>
<dbReference type="EMBL" id="JAPEVB010000001">
    <property type="protein sequence ID" value="KAJ4395832.1"/>
    <property type="molecule type" value="Genomic_DNA"/>
</dbReference>
<keyword evidence="7" id="KW-1185">Reference proteome</keyword>
<feature type="region of interest" description="Disordered" evidence="4">
    <location>
        <begin position="1"/>
        <end position="96"/>
    </location>
</feature>
<accession>A0A9W8Z386</accession>
<feature type="region of interest" description="Disordered" evidence="4">
    <location>
        <begin position="300"/>
        <end position="332"/>
    </location>
</feature>
<proteinExistence type="predicted"/>
<feature type="compositionally biased region" description="Acidic residues" evidence="4">
    <location>
        <begin position="1856"/>
        <end position="1875"/>
    </location>
</feature>
<evidence type="ECO:0000256" key="1">
    <source>
        <dbReference type="ARBA" id="ARBA00022737"/>
    </source>
</evidence>
<dbReference type="PANTHER" id="PTHR24198">
    <property type="entry name" value="ANKYRIN REPEAT AND PROTEIN KINASE DOMAIN-CONTAINING PROTEIN"/>
    <property type="match status" value="1"/>
</dbReference>
<dbReference type="InterPro" id="IPR056884">
    <property type="entry name" value="NPHP3-like_N"/>
</dbReference>
<feature type="repeat" description="ANK" evidence="3">
    <location>
        <begin position="1090"/>
        <end position="1122"/>
    </location>
</feature>
<organism evidence="6 7">
    <name type="scientific">Gnomoniopsis smithogilvyi</name>
    <dbReference type="NCBI Taxonomy" id="1191159"/>
    <lineage>
        <taxon>Eukaryota</taxon>
        <taxon>Fungi</taxon>
        <taxon>Dikarya</taxon>
        <taxon>Ascomycota</taxon>
        <taxon>Pezizomycotina</taxon>
        <taxon>Sordariomycetes</taxon>
        <taxon>Sordariomycetidae</taxon>
        <taxon>Diaporthales</taxon>
        <taxon>Gnomoniaceae</taxon>
        <taxon>Gnomoniopsis</taxon>
    </lineage>
</organism>
<dbReference type="PROSITE" id="PS50297">
    <property type="entry name" value="ANK_REP_REGION"/>
    <property type="match status" value="5"/>
</dbReference>
<dbReference type="PROSITE" id="PS50088">
    <property type="entry name" value="ANK_REPEAT"/>
    <property type="match status" value="6"/>
</dbReference>
<keyword evidence="2 3" id="KW-0040">ANK repeat</keyword>
<feature type="repeat" description="ANK" evidence="3">
    <location>
        <begin position="1556"/>
        <end position="1588"/>
    </location>
</feature>
<dbReference type="Gene3D" id="1.25.40.20">
    <property type="entry name" value="Ankyrin repeat-containing domain"/>
    <property type="match status" value="4"/>
</dbReference>
<name>A0A9W8Z386_9PEZI</name>
<feature type="compositionally biased region" description="Basic and acidic residues" evidence="4">
    <location>
        <begin position="38"/>
        <end position="47"/>
    </location>
</feature>
<reference evidence="6" key="1">
    <citation type="submission" date="2022-10" db="EMBL/GenBank/DDBJ databases">
        <title>Tapping the CABI collections for fungal endophytes: first genome assemblies for Collariella, Neodidymelliopsis, Ascochyta clinopodiicola, Didymella pomorum, Didymosphaeria variabile, Neocosmospora piperis and Neocucurbitaria cava.</title>
        <authorList>
            <person name="Hill R."/>
        </authorList>
    </citation>
    <scope>NUCLEOTIDE SEQUENCE</scope>
    <source>
        <strain evidence="6">IMI 355082</strain>
    </source>
</reference>
<feature type="compositionally biased region" description="Polar residues" evidence="4">
    <location>
        <begin position="311"/>
        <end position="322"/>
    </location>
</feature>
<evidence type="ECO:0000256" key="2">
    <source>
        <dbReference type="ARBA" id="ARBA00023043"/>
    </source>
</evidence>
<feature type="compositionally biased region" description="Low complexity" evidence="4">
    <location>
        <begin position="76"/>
        <end position="96"/>
    </location>
</feature>
<sequence>MAISRSPRLGFLESDPGDFTDEVPSLGLDQDVLVEATQELKEAKDDDSVSPQAYHRPQDQELDRLSSSAVEEDNRSILSKSVSASSSHPMSRPLSPVANSVRGKALSFGLHRSYELDVRQLDYSYATDESARVYDTDGKGIDMEANALLHDLARFRAELPETEFNRPIIWICHDIGGTIVKQALINSFEQKPPARDLDSPSNEGTADLRLLYRKIAMNSSTMIFLGCPHRSHCTEILQDQLNALLSVPGPPIHRQILRKLKSLAFQIEKVNREFLDTKLLDRVNMFNIFSLSDEDIAETTKHQSELADDSQPPQTSVSTEQPTAEHHSELFSNSSGSTFAPFSRHSCSIWRNFESGGSSMGIESDHRSLVRGSTLSDIDDWVTRLAGKLNQEGCAIDNSYEFLDYQQSLLSLAPPTWIADVSEPETTPPLVSWILEHEVFQQFFKLDGTQVVFLHTGLGALENALKMRAISQQLYIALDSQRESRSLDQAISPVFYFDFDRHDSRRRSIRDMIISFMCAFACRFWSDNASELNWETGYLRMFQCWSLADLMDILYSIRSTDSMDDVVLFLGNFDQCDERERMIFLRAETRRQNSQDRYCRLLITSNSADQSIVDLLPPSSIICLKDYPLPLSKYLSIPPASSGHPDDTIIRRLLALTMGPEFVQFRPLVNRTMKQFEEVPGFVDRLQELLANCDTSPEVSGQPNVKTIINGMSSYRHHIVFRLLADTLNQDKQKWIRNVCDWITHAAEPLTLEILTQAIELSSFAPAVATQTPDHIYHQFHDMIQQSIGDFVVLDGRDIKFAEDSFYETDDSGLGADSASQRTCRAQADMATVCLRYLLSSEGSFMLSSLSAENLALGETNSSNLKLPRHSLVSYALRFWTVHYWASGDHRPTNLAMELFQDKYKRNLWIEALYGVSNPFTRIEQDYISSLPYMAMLGLDDLLSNQIQLEKASKGWSKNCWLAITEASRNGHRKSAEILLDAAEPDPVGLSEAIRWAANYGQGGVLDLLIPRALTFEGFQWPPYILNRAAAIGLDSLVSTLVKVGHCLNEPDGRSERLRPIHNAIAGGWDDTVMILLGSKRVDLTLPDGTGNTPLALASSIGTPETIRQLIAAGASLDVYKPYGGSLLQTAIDHAQHESLRVLLDAQCRLESGRWDVNRNTNEDGATVPIVEAAGSGRVVCTRILLERGADPNNDSHQEGSALYRAIANGPYVDTCRMLLEHGASPNQSASDHKAYSDRNMLLLRAIETKVRSLVVMLLDHGADINAADPSRKHIQPDSPLAFAVKCGNYDIVELLLERGANPAIIPDGETDSWSPLFTAAKTDCEPRVLELLIKHNADVNWKLKADGWAVLHAAYNAPEKLAILLEHGADVNATDGDNWTTLMIAAANNDLQSIDALLNYDGPKADLEVQASGDTVPGSTALTLACENGHFKAAKLLIEAGANTNHQRSDGKFALGLLLKHAWKAGLSEVAVELFFQHKPNLSLADHDGNTVMHCIHPTLPPAGILRLVEEGAPVGAINNAGYNSLAWAVSCSNYNVARYLTMFKGVRADISHPDFGSILHMAVVRSSLDLVRDLVRAGADHSVVDSEFGESVLYSTMGNPNSAVRWGVVQYLVEELGVDVNASGGKWIYPHLRLVAEHLGGDRLLEYLLKHGASKDITDDLGRTLAHRAAVHGEIEYVRVLSGAGVDFSICDKFGRMPLHFAAANGNLEVLRFLIKSLATSTEGLNIDVADTDGWTPLMWGCRSLRPPYAAVEVMAREYKADLWARSKDNLWSPLKIARFYNWSESEVKVLVPAADVSCTTPSTKDKAESQWETHSHEIEPGSQHEESKSMHDPDHEFEIIKEASSEAGKSEESSEIDETHADDELDDDEETSADNTNQSEEEDEDDDDDDDEEALENKDE</sequence>
<feature type="domain" description="Nephrocystin 3-like N-terminal" evidence="5">
    <location>
        <begin position="432"/>
        <end position="605"/>
    </location>
</feature>
<dbReference type="Proteomes" id="UP001140453">
    <property type="component" value="Unassembled WGS sequence"/>
</dbReference>
<dbReference type="Pfam" id="PF00023">
    <property type="entry name" value="Ank"/>
    <property type="match status" value="1"/>
</dbReference>
<evidence type="ECO:0000313" key="7">
    <source>
        <dbReference type="Proteomes" id="UP001140453"/>
    </source>
</evidence>
<feature type="region of interest" description="Disordered" evidence="4">
    <location>
        <begin position="1801"/>
        <end position="1903"/>
    </location>
</feature>
<protein>
    <recommendedName>
        <fullName evidence="5">Nephrocystin 3-like N-terminal domain-containing protein</fullName>
    </recommendedName>
</protein>
<feature type="compositionally biased region" description="Acidic residues" evidence="4">
    <location>
        <begin position="1882"/>
        <end position="1897"/>
    </location>
</feature>
<feature type="repeat" description="ANK" evidence="3">
    <location>
        <begin position="1696"/>
        <end position="1718"/>
    </location>
</feature>
<feature type="repeat" description="ANK" evidence="3">
    <location>
        <begin position="1276"/>
        <end position="1308"/>
    </location>
</feature>
<dbReference type="OrthoDB" id="341259at2759"/>
<dbReference type="InterPro" id="IPR036770">
    <property type="entry name" value="Ankyrin_rpt-contain_sf"/>
</dbReference>
<dbReference type="InterPro" id="IPR002110">
    <property type="entry name" value="Ankyrin_rpt"/>
</dbReference>
<evidence type="ECO:0000256" key="3">
    <source>
        <dbReference type="PROSITE-ProRule" id="PRU00023"/>
    </source>
</evidence>
<feature type="repeat" description="ANK" evidence="3">
    <location>
        <begin position="1663"/>
        <end position="1695"/>
    </location>
</feature>
<feature type="compositionally biased region" description="Basic and acidic residues" evidence="4">
    <location>
        <begin position="1806"/>
        <end position="1855"/>
    </location>
</feature>
<evidence type="ECO:0000259" key="5">
    <source>
        <dbReference type="Pfam" id="PF24883"/>
    </source>
</evidence>
<evidence type="ECO:0000256" key="4">
    <source>
        <dbReference type="SAM" id="MobiDB-lite"/>
    </source>
</evidence>
<gene>
    <name evidence="6" type="ORF">N0V93_000046</name>
</gene>